<dbReference type="CDD" id="cd06782">
    <property type="entry name" value="cpPDZ_CPP-like"/>
    <property type="match status" value="1"/>
</dbReference>
<dbReference type="SMART" id="SM00245">
    <property type="entry name" value="TSPc"/>
    <property type="match status" value="1"/>
</dbReference>
<dbReference type="InterPro" id="IPR004447">
    <property type="entry name" value="Peptidase_S41A"/>
</dbReference>
<keyword evidence="6" id="KW-0732">Signal</keyword>
<dbReference type="RefSeq" id="WP_156481865.1">
    <property type="nucleotide sequence ID" value="NZ_LSUQ01000004.1"/>
</dbReference>
<dbReference type="SUPFAM" id="SSF47090">
    <property type="entry name" value="PGBD-like"/>
    <property type="match status" value="1"/>
</dbReference>
<dbReference type="OrthoDB" id="9812068at2"/>
<comment type="caution">
    <text evidence="8">The sequence shown here is derived from an EMBL/GenBank/DDBJ whole genome shotgun (WGS) entry which is preliminary data.</text>
</comment>
<keyword evidence="2 5" id="KW-0645">Protease</keyword>
<feature type="signal peptide" evidence="6">
    <location>
        <begin position="1"/>
        <end position="22"/>
    </location>
</feature>
<keyword evidence="3 5" id="KW-0378">Hydrolase</keyword>
<dbReference type="Gene3D" id="2.30.42.10">
    <property type="match status" value="1"/>
</dbReference>
<dbReference type="InterPro" id="IPR001478">
    <property type="entry name" value="PDZ"/>
</dbReference>
<evidence type="ECO:0000256" key="4">
    <source>
        <dbReference type="ARBA" id="ARBA00022825"/>
    </source>
</evidence>
<dbReference type="Gene3D" id="3.30.750.44">
    <property type="match status" value="1"/>
</dbReference>
<evidence type="ECO:0000313" key="8">
    <source>
        <dbReference type="EMBL" id="OAG95039.1"/>
    </source>
</evidence>
<dbReference type="InterPro" id="IPR055210">
    <property type="entry name" value="CtpA/B_N"/>
</dbReference>
<dbReference type="InterPro" id="IPR036365">
    <property type="entry name" value="PGBD-like_sf"/>
</dbReference>
<organism evidence="8 9">
    <name type="scientific">Ferroacidibacillus organovorans</name>
    <dbReference type="NCBI Taxonomy" id="1765683"/>
    <lineage>
        <taxon>Bacteria</taxon>
        <taxon>Bacillati</taxon>
        <taxon>Bacillota</taxon>
        <taxon>Bacilli</taxon>
        <taxon>Bacillales</taxon>
        <taxon>Alicyclobacillaceae</taxon>
        <taxon>Ferroacidibacillus</taxon>
    </lineage>
</organism>
<name>A0A853KFJ8_9BACL</name>
<feature type="domain" description="PDZ" evidence="7">
    <location>
        <begin position="91"/>
        <end position="159"/>
    </location>
</feature>
<evidence type="ECO:0000313" key="9">
    <source>
        <dbReference type="Proteomes" id="UP000077421"/>
    </source>
</evidence>
<dbReference type="InterPro" id="IPR029045">
    <property type="entry name" value="ClpP/crotonase-like_dom_sf"/>
</dbReference>
<dbReference type="Pfam" id="PF17820">
    <property type="entry name" value="PDZ_6"/>
    <property type="match status" value="1"/>
</dbReference>
<dbReference type="Pfam" id="PF03572">
    <property type="entry name" value="Peptidase_S41"/>
    <property type="match status" value="1"/>
</dbReference>
<dbReference type="GO" id="GO:0007165">
    <property type="term" value="P:signal transduction"/>
    <property type="evidence" value="ECO:0007669"/>
    <property type="project" value="TreeGrafter"/>
</dbReference>
<dbReference type="GO" id="GO:0004175">
    <property type="term" value="F:endopeptidase activity"/>
    <property type="evidence" value="ECO:0007669"/>
    <property type="project" value="TreeGrafter"/>
</dbReference>
<evidence type="ECO:0000256" key="3">
    <source>
        <dbReference type="ARBA" id="ARBA00022801"/>
    </source>
</evidence>
<dbReference type="SUPFAM" id="SSF50156">
    <property type="entry name" value="PDZ domain-like"/>
    <property type="match status" value="1"/>
</dbReference>
<dbReference type="PANTHER" id="PTHR32060:SF30">
    <property type="entry name" value="CARBOXY-TERMINAL PROCESSING PROTEASE CTPA"/>
    <property type="match status" value="1"/>
</dbReference>
<dbReference type="CDD" id="cd07560">
    <property type="entry name" value="Peptidase_S41_CPP"/>
    <property type="match status" value="1"/>
</dbReference>
<protein>
    <recommendedName>
        <fullName evidence="7">PDZ domain-containing protein</fullName>
    </recommendedName>
</protein>
<dbReference type="InterPro" id="IPR005151">
    <property type="entry name" value="Tail-specific_protease"/>
</dbReference>
<dbReference type="Proteomes" id="UP000077421">
    <property type="component" value="Unassembled WGS sequence"/>
</dbReference>
<dbReference type="Gene3D" id="1.10.101.10">
    <property type="entry name" value="PGBD-like superfamily/PGBD"/>
    <property type="match status" value="1"/>
</dbReference>
<dbReference type="SMART" id="SM00228">
    <property type="entry name" value="PDZ"/>
    <property type="match status" value="1"/>
</dbReference>
<dbReference type="Gene3D" id="3.90.226.10">
    <property type="entry name" value="2-enoyl-CoA Hydratase, Chain A, domain 1"/>
    <property type="match status" value="1"/>
</dbReference>
<dbReference type="Pfam" id="PF01471">
    <property type="entry name" value="PG_binding_1"/>
    <property type="match status" value="1"/>
</dbReference>
<dbReference type="PANTHER" id="PTHR32060">
    <property type="entry name" value="TAIL-SPECIFIC PROTEASE"/>
    <property type="match status" value="1"/>
</dbReference>
<dbReference type="InterPro" id="IPR036366">
    <property type="entry name" value="PGBDSf"/>
</dbReference>
<dbReference type="GO" id="GO:0008236">
    <property type="term" value="F:serine-type peptidase activity"/>
    <property type="evidence" value="ECO:0007669"/>
    <property type="project" value="UniProtKB-KW"/>
</dbReference>
<dbReference type="Pfam" id="PF22694">
    <property type="entry name" value="CtpB_N-like"/>
    <property type="match status" value="1"/>
</dbReference>
<dbReference type="SUPFAM" id="SSF52096">
    <property type="entry name" value="ClpP/crotonase"/>
    <property type="match status" value="1"/>
</dbReference>
<evidence type="ECO:0000256" key="6">
    <source>
        <dbReference type="SAM" id="SignalP"/>
    </source>
</evidence>
<feature type="chain" id="PRO_5039367145" description="PDZ domain-containing protein" evidence="6">
    <location>
        <begin position="23"/>
        <end position="468"/>
    </location>
</feature>
<sequence length="468" mass="50459">MNDVKIARVSKFLGTIALTAAATVLTLRAVGADFSPLASQPAYRQFMSTYRLLTTSYYRQVDPNELIHGMISGMMDTLHDPFSQYMNPAMTARFREMVSSHFQGIGAVLSYESGQIVISSVLPGSPADRAGVRSGDILTQVNGSKTDGMSLLQVVERIRGQVGSYANLTLLRGSATLHIRVQRANLHQSTVYAKMFSNHIGYILITQFSEDTASAFARDLSILKQEGARGLILDVRDDPGGLLSSVGQIANDLLARGKTIVEVESRNHQIQALHASGSGIKLPMVCLINGNSASAAEILAAALHDSGGVPLIGERTYGKGTVQETQEFADGSSLKLTVAKWLTPKGTWIHHVGIAPSMYVATPAFYHLPPLPMTLRRPYALDQSSVSIAVLQRMLLALGYNPGRTDGYYSVQTEQAVTAFQKMHGLKSTGTVSDATAYALNVALLKIRVRDDPAMQTAIGYLDQKLGG</sequence>
<evidence type="ECO:0000259" key="7">
    <source>
        <dbReference type="PROSITE" id="PS50106"/>
    </source>
</evidence>
<evidence type="ECO:0000256" key="5">
    <source>
        <dbReference type="RuleBase" id="RU004404"/>
    </source>
</evidence>
<evidence type="ECO:0000256" key="1">
    <source>
        <dbReference type="ARBA" id="ARBA00009179"/>
    </source>
</evidence>
<evidence type="ECO:0000256" key="2">
    <source>
        <dbReference type="ARBA" id="ARBA00022670"/>
    </source>
</evidence>
<dbReference type="InterPro" id="IPR036034">
    <property type="entry name" value="PDZ_sf"/>
</dbReference>
<comment type="similarity">
    <text evidence="1 5">Belongs to the peptidase S41A family.</text>
</comment>
<dbReference type="InterPro" id="IPR002477">
    <property type="entry name" value="Peptidoglycan-bd-like"/>
</dbReference>
<dbReference type="AlphaFoldDB" id="A0A853KFJ8"/>
<proteinExistence type="inferred from homology"/>
<keyword evidence="4 5" id="KW-0720">Serine protease</keyword>
<accession>A0A853KFJ8</accession>
<dbReference type="NCBIfam" id="TIGR00225">
    <property type="entry name" value="prc"/>
    <property type="match status" value="1"/>
</dbReference>
<reference evidence="8 9" key="1">
    <citation type="submission" date="2016-02" db="EMBL/GenBank/DDBJ databases">
        <title>Draft genome sequence of Acidibacillus ferrooxidans SLC66.</title>
        <authorList>
            <person name="Oliveira G."/>
            <person name="Nancucheo I."/>
            <person name="Dall'Agnol H."/>
            <person name="Johnson B."/>
            <person name="Oliveira R."/>
            <person name="Nunes G.L."/>
            <person name="Tzotzos G."/>
            <person name="Orellana S.C."/>
            <person name="Salim A.C."/>
            <person name="Araujo F.M."/>
        </authorList>
    </citation>
    <scope>NUCLEOTIDE SEQUENCE [LARGE SCALE GENOMIC DNA]</scope>
    <source>
        <strain evidence="8 9">SLC66</strain>
    </source>
</reference>
<dbReference type="GO" id="GO:0030288">
    <property type="term" value="C:outer membrane-bounded periplasmic space"/>
    <property type="evidence" value="ECO:0007669"/>
    <property type="project" value="TreeGrafter"/>
</dbReference>
<dbReference type="GO" id="GO:0006508">
    <property type="term" value="P:proteolysis"/>
    <property type="evidence" value="ECO:0007669"/>
    <property type="project" value="UniProtKB-KW"/>
</dbReference>
<dbReference type="PROSITE" id="PS50106">
    <property type="entry name" value="PDZ"/>
    <property type="match status" value="1"/>
</dbReference>
<gene>
    <name evidence="8" type="ORF">AYW79_02155</name>
</gene>
<dbReference type="InterPro" id="IPR041489">
    <property type="entry name" value="PDZ_6"/>
</dbReference>
<dbReference type="EMBL" id="LSUQ01000004">
    <property type="protein sequence ID" value="OAG95039.1"/>
    <property type="molecule type" value="Genomic_DNA"/>
</dbReference>